<name>A0ABS7GJW9_9BACT</name>
<evidence type="ECO:0000313" key="2">
    <source>
        <dbReference type="Proteomes" id="UP000812961"/>
    </source>
</evidence>
<organism evidence="1 2">
    <name type="scientific">Chitinophaga rhizophila</name>
    <dbReference type="NCBI Taxonomy" id="2866212"/>
    <lineage>
        <taxon>Bacteria</taxon>
        <taxon>Pseudomonadati</taxon>
        <taxon>Bacteroidota</taxon>
        <taxon>Chitinophagia</taxon>
        <taxon>Chitinophagales</taxon>
        <taxon>Chitinophagaceae</taxon>
        <taxon>Chitinophaga</taxon>
    </lineage>
</organism>
<sequence length="165" mass="18237">MNQFVATYFNNGHPGHLSRPGQLASGGAITTVATIDNSVLKRTNGLLELSGFGSVDNIDPLSTSQDDLIMVFGDERDQHQELVLFDQAFKESNVTFRINMQLHMAGISFEGVCTISFSTGEVKTCYVYIPDVGENNFTAVRFKNSKRSNSDVQTILRAFHIVLIQ</sequence>
<dbReference type="Proteomes" id="UP000812961">
    <property type="component" value="Unassembled WGS sequence"/>
</dbReference>
<comment type="caution">
    <text evidence="1">The sequence shown here is derived from an EMBL/GenBank/DDBJ whole genome shotgun (WGS) entry which is preliminary data.</text>
</comment>
<dbReference type="RefSeq" id="WP_220253339.1">
    <property type="nucleotide sequence ID" value="NZ_JAICCF010000006.1"/>
</dbReference>
<dbReference type="EMBL" id="JAICCF010000006">
    <property type="protein sequence ID" value="MBW8688012.1"/>
    <property type="molecule type" value="Genomic_DNA"/>
</dbReference>
<evidence type="ECO:0000313" key="1">
    <source>
        <dbReference type="EMBL" id="MBW8688012.1"/>
    </source>
</evidence>
<reference evidence="1 2" key="1">
    <citation type="submission" date="2021-08" db="EMBL/GenBank/DDBJ databases">
        <title>The genome sequence of Chitinophaga sp. B61.</title>
        <authorList>
            <person name="Zhang X."/>
        </authorList>
    </citation>
    <scope>NUCLEOTIDE SEQUENCE [LARGE SCALE GENOMIC DNA]</scope>
    <source>
        <strain evidence="1 2">B61</strain>
    </source>
</reference>
<protein>
    <submittedName>
        <fullName evidence="1">Uncharacterized protein</fullName>
    </submittedName>
</protein>
<gene>
    <name evidence="1" type="ORF">K1Y79_26995</name>
</gene>
<accession>A0ABS7GJW9</accession>
<keyword evidence="2" id="KW-1185">Reference proteome</keyword>
<proteinExistence type="predicted"/>